<gene>
    <name evidence="1" type="ORF">N3K66_008338</name>
</gene>
<reference evidence="1" key="1">
    <citation type="submission" date="2022-10" db="EMBL/GenBank/DDBJ databases">
        <title>Complete Genome of Trichothecium roseum strain YXFP-22015, a Plant Pathogen Isolated from Citrus.</title>
        <authorList>
            <person name="Wang Y."/>
            <person name="Zhu L."/>
        </authorList>
    </citation>
    <scope>NUCLEOTIDE SEQUENCE</scope>
    <source>
        <strain evidence="1">YXFP-22015</strain>
    </source>
</reference>
<evidence type="ECO:0000313" key="2">
    <source>
        <dbReference type="Proteomes" id="UP001163324"/>
    </source>
</evidence>
<accession>A0ACC0UQ28</accession>
<sequence length="538" mass="58567">MATEYHLGVVQQIIHYTFGCRDLLELALTAAGADEAKPDGNRNLATVGQAVLQLIIANMGYENSVTRQVTHGIQSLLYNKERLAAAANCTGIQRCIKLCQKPGSTSATVMSGAVRAILGAAWKDSGSLDVVLEILRRFSLSPEAVTPGCHGSVDPLQTLHSSSTFPITIEPNHQGTLASVSSLNDVTDTTCTNPTPDPGSPRMFSPVYQRRSKYNVSEPLPEICTEARARKRPKQQQNGTSAREIEWLNLYIAEEEERCSELGLPGPRQTFMDESTVKVLSDLAGKNGDIPAKIAVGVCSASATLALRGAIGTLRDEPSSHSHSPLHKITAPERFAAIEMADEQISSLTLLKRCHVLKLWEDYCNSGSASRFIMYEGSQKETCKGAGNPRNIEKSKTTRTLLSHICPGLEEESSNYARMHEKAKTLEKLGRRLYTLSYRYGIGILGLLLEVTDQMLLKPTDADFEQLLRALARSQGKEMQAFAQAATPVVNCVLQGTLKNVGSFPFELAECSYIAGLPRGSPDLLSLLAGHDDLQHRS</sequence>
<evidence type="ECO:0000313" key="1">
    <source>
        <dbReference type="EMBL" id="KAI9896166.1"/>
    </source>
</evidence>
<protein>
    <submittedName>
        <fullName evidence="1">Uncharacterized protein</fullName>
    </submittedName>
</protein>
<dbReference type="Proteomes" id="UP001163324">
    <property type="component" value="Chromosome 9"/>
</dbReference>
<organism evidence="1 2">
    <name type="scientific">Trichothecium roseum</name>
    <dbReference type="NCBI Taxonomy" id="47278"/>
    <lineage>
        <taxon>Eukaryota</taxon>
        <taxon>Fungi</taxon>
        <taxon>Dikarya</taxon>
        <taxon>Ascomycota</taxon>
        <taxon>Pezizomycotina</taxon>
        <taxon>Sordariomycetes</taxon>
        <taxon>Hypocreomycetidae</taxon>
        <taxon>Hypocreales</taxon>
        <taxon>Hypocreales incertae sedis</taxon>
        <taxon>Trichothecium</taxon>
    </lineage>
</organism>
<proteinExistence type="predicted"/>
<keyword evidence="2" id="KW-1185">Reference proteome</keyword>
<name>A0ACC0UQ28_9HYPO</name>
<comment type="caution">
    <text evidence="1">The sequence shown here is derived from an EMBL/GenBank/DDBJ whole genome shotgun (WGS) entry which is preliminary data.</text>
</comment>
<dbReference type="EMBL" id="CM047948">
    <property type="protein sequence ID" value="KAI9896166.1"/>
    <property type="molecule type" value="Genomic_DNA"/>
</dbReference>